<sequence>MFLTRSEYDRGVNTFSPEGRLFQGDSFIAFTNRVSVEYAIEAIKLGSTTVGIRTSAGVVLGVEQRVQSPLLESSSIEKIMEIDRHLGCAMSGLTADARTMIDHARVTSQNHAFTYDEKIKVESVTQAVCDLALRFGESVHDEDAMMSRPFGVALLIAGVDEKGPQLFHTDPSGTFTRYEAKAIGSGSEAAQSELQDKWHSQLSLKDAQIIALRVLKQVMEEKLDHHNVQIAQVTPANGFEVLDQTQLKEIIDQM</sequence>
<proteinExistence type="inferred from homology"/>
<evidence type="ECO:0000256" key="6">
    <source>
        <dbReference type="ARBA" id="ARBA00023242"/>
    </source>
</evidence>
<name>A0A9P6LB52_9AGAM</name>
<dbReference type="Pfam" id="PF10584">
    <property type="entry name" value="Proteasome_A_N"/>
    <property type="match status" value="1"/>
</dbReference>
<accession>A0A9P6LB52</accession>
<dbReference type="FunFam" id="3.60.20.10:FF:000019">
    <property type="entry name" value="Proteasome subunit alpha type"/>
    <property type="match status" value="1"/>
</dbReference>
<keyword evidence="10" id="KW-1185">Reference proteome</keyword>
<comment type="subcellular location">
    <subcellularLocation>
        <location evidence="2">Cytoplasm</location>
    </subcellularLocation>
    <subcellularLocation>
        <location evidence="1">Nucleus</location>
    </subcellularLocation>
</comment>
<reference evidence="9" key="1">
    <citation type="journal article" date="2020" name="Nat. Commun.">
        <title>Large-scale genome sequencing of mycorrhizal fungi provides insights into the early evolution of symbiotic traits.</title>
        <authorList>
            <person name="Miyauchi S."/>
            <person name="Kiss E."/>
            <person name="Kuo A."/>
            <person name="Drula E."/>
            <person name="Kohler A."/>
            <person name="Sanchez-Garcia M."/>
            <person name="Morin E."/>
            <person name="Andreopoulos B."/>
            <person name="Barry K.W."/>
            <person name="Bonito G."/>
            <person name="Buee M."/>
            <person name="Carver A."/>
            <person name="Chen C."/>
            <person name="Cichocki N."/>
            <person name="Clum A."/>
            <person name="Culley D."/>
            <person name="Crous P.W."/>
            <person name="Fauchery L."/>
            <person name="Girlanda M."/>
            <person name="Hayes R.D."/>
            <person name="Keri Z."/>
            <person name="LaButti K."/>
            <person name="Lipzen A."/>
            <person name="Lombard V."/>
            <person name="Magnuson J."/>
            <person name="Maillard F."/>
            <person name="Murat C."/>
            <person name="Nolan M."/>
            <person name="Ohm R.A."/>
            <person name="Pangilinan J."/>
            <person name="Pereira M.F."/>
            <person name="Perotto S."/>
            <person name="Peter M."/>
            <person name="Pfister S."/>
            <person name="Riley R."/>
            <person name="Sitrit Y."/>
            <person name="Stielow J.B."/>
            <person name="Szollosi G."/>
            <person name="Zifcakova L."/>
            <person name="Stursova M."/>
            <person name="Spatafora J.W."/>
            <person name="Tedersoo L."/>
            <person name="Vaario L.M."/>
            <person name="Yamada A."/>
            <person name="Yan M."/>
            <person name="Wang P."/>
            <person name="Xu J."/>
            <person name="Bruns T."/>
            <person name="Baldrian P."/>
            <person name="Vilgalys R."/>
            <person name="Dunand C."/>
            <person name="Henrissat B."/>
            <person name="Grigoriev I.V."/>
            <person name="Hibbett D."/>
            <person name="Nagy L.G."/>
            <person name="Martin F.M."/>
        </authorList>
    </citation>
    <scope>NUCLEOTIDE SEQUENCE</scope>
    <source>
        <strain evidence="9">UH-Tt-Lm1</strain>
    </source>
</reference>
<dbReference type="AlphaFoldDB" id="A0A9P6LB52"/>
<keyword evidence="4" id="KW-0963">Cytoplasm</keyword>
<dbReference type="Pfam" id="PF00227">
    <property type="entry name" value="Proteasome"/>
    <property type="match status" value="1"/>
</dbReference>
<gene>
    <name evidence="9" type="ORF">BJ322DRAFT_999727</name>
</gene>
<dbReference type="InterPro" id="IPR001353">
    <property type="entry name" value="Proteasome_sua/b"/>
</dbReference>
<comment type="similarity">
    <text evidence="7">Belongs to the peptidase T1A family.</text>
</comment>
<evidence type="ECO:0000256" key="4">
    <source>
        <dbReference type="ARBA" id="ARBA00022490"/>
    </source>
</evidence>
<dbReference type="SMART" id="SM00948">
    <property type="entry name" value="Proteasome_A_N"/>
    <property type="match status" value="1"/>
</dbReference>
<evidence type="ECO:0000256" key="5">
    <source>
        <dbReference type="ARBA" id="ARBA00022942"/>
    </source>
</evidence>
<dbReference type="InterPro" id="IPR023332">
    <property type="entry name" value="Proteasome_alpha-type"/>
</dbReference>
<organism evidence="9 10">
    <name type="scientific">Thelephora terrestris</name>
    <dbReference type="NCBI Taxonomy" id="56493"/>
    <lineage>
        <taxon>Eukaryota</taxon>
        <taxon>Fungi</taxon>
        <taxon>Dikarya</taxon>
        <taxon>Basidiomycota</taxon>
        <taxon>Agaricomycotina</taxon>
        <taxon>Agaricomycetes</taxon>
        <taxon>Thelephorales</taxon>
        <taxon>Thelephoraceae</taxon>
        <taxon>Thelephora</taxon>
    </lineage>
</organism>
<dbReference type="InterPro" id="IPR033812">
    <property type="entry name" value="Proteasome_alpha_type_5"/>
</dbReference>
<dbReference type="CDD" id="cd03753">
    <property type="entry name" value="proteasome_alpha_type_5"/>
    <property type="match status" value="1"/>
</dbReference>
<evidence type="ECO:0000313" key="9">
    <source>
        <dbReference type="EMBL" id="KAF9790372.1"/>
    </source>
</evidence>
<dbReference type="GO" id="GO:0005634">
    <property type="term" value="C:nucleus"/>
    <property type="evidence" value="ECO:0007669"/>
    <property type="project" value="UniProtKB-SubCell"/>
</dbReference>
<protein>
    <recommendedName>
        <fullName evidence="3">Proteasome subunit alpha type-5</fullName>
    </recommendedName>
</protein>
<keyword evidence="6" id="KW-0539">Nucleus</keyword>
<evidence type="ECO:0000313" key="10">
    <source>
        <dbReference type="Proteomes" id="UP000736335"/>
    </source>
</evidence>
<evidence type="ECO:0000256" key="2">
    <source>
        <dbReference type="ARBA" id="ARBA00004496"/>
    </source>
</evidence>
<dbReference type="Gene3D" id="3.60.20.10">
    <property type="entry name" value="Glutamine Phosphoribosylpyrophosphate, subunit 1, domain 1"/>
    <property type="match status" value="1"/>
</dbReference>
<evidence type="ECO:0000256" key="3">
    <source>
        <dbReference type="ARBA" id="ARBA00021343"/>
    </source>
</evidence>
<dbReference type="InterPro" id="IPR029055">
    <property type="entry name" value="Ntn_hydrolases_N"/>
</dbReference>
<reference evidence="9" key="2">
    <citation type="submission" date="2020-11" db="EMBL/GenBank/DDBJ databases">
        <authorList>
            <consortium name="DOE Joint Genome Institute"/>
            <person name="Kuo A."/>
            <person name="Miyauchi S."/>
            <person name="Kiss E."/>
            <person name="Drula E."/>
            <person name="Kohler A."/>
            <person name="Sanchez-Garcia M."/>
            <person name="Andreopoulos B."/>
            <person name="Barry K.W."/>
            <person name="Bonito G."/>
            <person name="Buee M."/>
            <person name="Carver A."/>
            <person name="Chen C."/>
            <person name="Cichocki N."/>
            <person name="Clum A."/>
            <person name="Culley D."/>
            <person name="Crous P.W."/>
            <person name="Fauchery L."/>
            <person name="Girlanda M."/>
            <person name="Hayes R."/>
            <person name="Keri Z."/>
            <person name="Labutti K."/>
            <person name="Lipzen A."/>
            <person name="Lombard V."/>
            <person name="Magnuson J."/>
            <person name="Maillard F."/>
            <person name="Morin E."/>
            <person name="Murat C."/>
            <person name="Nolan M."/>
            <person name="Ohm R."/>
            <person name="Pangilinan J."/>
            <person name="Pereira M."/>
            <person name="Perotto S."/>
            <person name="Peter M."/>
            <person name="Riley R."/>
            <person name="Sitrit Y."/>
            <person name="Stielow B."/>
            <person name="Szollosi G."/>
            <person name="Zifcakova L."/>
            <person name="Stursova M."/>
            <person name="Spatafora J.W."/>
            <person name="Tedersoo L."/>
            <person name="Vaario L.-M."/>
            <person name="Yamada A."/>
            <person name="Yan M."/>
            <person name="Wang P."/>
            <person name="Xu J."/>
            <person name="Bruns T."/>
            <person name="Baldrian P."/>
            <person name="Vilgalys R."/>
            <person name="Henrissat B."/>
            <person name="Grigoriev I.V."/>
            <person name="Hibbett D."/>
            <person name="Nagy L.G."/>
            <person name="Martin F.M."/>
        </authorList>
    </citation>
    <scope>NUCLEOTIDE SEQUENCE</scope>
    <source>
        <strain evidence="9">UH-Tt-Lm1</strain>
    </source>
</reference>
<dbReference type="NCBIfam" id="NF003075">
    <property type="entry name" value="PRK03996.1"/>
    <property type="match status" value="1"/>
</dbReference>
<evidence type="ECO:0000259" key="8">
    <source>
        <dbReference type="SMART" id="SM00948"/>
    </source>
</evidence>
<dbReference type="Proteomes" id="UP000736335">
    <property type="component" value="Unassembled WGS sequence"/>
</dbReference>
<evidence type="ECO:0000256" key="1">
    <source>
        <dbReference type="ARBA" id="ARBA00004123"/>
    </source>
</evidence>
<dbReference type="InterPro" id="IPR050115">
    <property type="entry name" value="Proteasome_alpha"/>
</dbReference>
<dbReference type="PROSITE" id="PS51475">
    <property type="entry name" value="PROTEASOME_ALPHA_2"/>
    <property type="match status" value="1"/>
</dbReference>
<evidence type="ECO:0000256" key="7">
    <source>
        <dbReference type="PROSITE-ProRule" id="PRU00808"/>
    </source>
</evidence>
<dbReference type="EMBL" id="WIUZ02000002">
    <property type="protein sequence ID" value="KAF9790372.1"/>
    <property type="molecule type" value="Genomic_DNA"/>
</dbReference>
<comment type="caution">
    <text evidence="9">The sequence shown here is derived from an EMBL/GenBank/DDBJ whole genome shotgun (WGS) entry which is preliminary data.</text>
</comment>
<dbReference type="GO" id="GO:0005829">
    <property type="term" value="C:cytosol"/>
    <property type="evidence" value="ECO:0007669"/>
    <property type="project" value="UniProtKB-ARBA"/>
</dbReference>
<feature type="domain" description="Proteasome alpha-type subunits" evidence="8">
    <location>
        <begin position="8"/>
        <end position="42"/>
    </location>
</feature>
<dbReference type="PANTHER" id="PTHR11599">
    <property type="entry name" value="PROTEASOME SUBUNIT ALPHA/BETA"/>
    <property type="match status" value="1"/>
</dbReference>
<dbReference type="OrthoDB" id="431557at2759"/>
<keyword evidence="5 7" id="KW-0647">Proteasome</keyword>
<dbReference type="SUPFAM" id="SSF56235">
    <property type="entry name" value="N-terminal nucleophile aminohydrolases (Ntn hydrolases)"/>
    <property type="match status" value="1"/>
</dbReference>
<dbReference type="GO" id="GO:0019773">
    <property type="term" value="C:proteasome core complex, alpha-subunit complex"/>
    <property type="evidence" value="ECO:0007669"/>
    <property type="project" value="UniProtKB-UniRule"/>
</dbReference>
<dbReference type="GO" id="GO:0043161">
    <property type="term" value="P:proteasome-mediated ubiquitin-dependent protein catabolic process"/>
    <property type="evidence" value="ECO:0007669"/>
    <property type="project" value="InterPro"/>
</dbReference>
<dbReference type="InterPro" id="IPR000426">
    <property type="entry name" value="Proteasome_asu_N"/>
</dbReference>